<dbReference type="InterPro" id="IPR023296">
    <property type="entry name" value="Glyco_hydro_beta-prop_sf"/>
</dbReference>
<dbReference type="SUPFAM" id="SSF49899">
    <property type="entry name" value="Concanavalin A-like lectins/glucanases"/>
    <property type="match status" value="1"/>
</dbReference>
<accession>A0A0M2HW70</accession>
<keyword evidence="2 5" id="KW-0732">Signal</keyword>
<comment type="caution">
    <text evidence="7">The sequence shown here is derived from an EMBL/GenBank/DDBJ whole genome shotgun (WGS) entry which is preliminary data.</text>
</comment>
<dbReference type="Gene3D" id="2.60.120.200">
    <property type="match status" value="1"/>
</dbReference>
<dbReference type="PATRIC" id="fig|273678.4.peg.856"/>
<dbReference type="RefSeq" id="WP_052676206.1">
    <property type="nucleotide sequence ID" value="NZ_JYJB01000006.1"/>
</dbReference>
<evidence type="ECO:0000313" key="8">
    <source>
        <dbReference type="Proteomes" id="UP000033900"/>
    </source>
</evidence>
<feature type="chain" id="PRO_5005633886" evidence="5">
    <location>
        <begin position="29"/>
        <end position="1064"/>
    </location>
</feature>
<organism evidence="7 8">
    <name type="scientific">Microbacterium hydrocarbonoxydans</name>
    <dbReference type="NCBI Taxonomy" id="273678"/>
    <lineage>
        <taxon>Bacteria</taxon>
        <taxon>Bacillati</taxon>
        <taxon>Actinomycetota</taxon>
        <taxon>Actinomycetes</taxon>
        <taxon>Micrococcales</taxon>
        <taxon>Microbacteriaceae</taxon>
        <taxon>Microbacterium</taxon>
    </lineage>
</organism>
<dbReference type="InterPro" id="IPR013320">
    <property type="entry name" value="ConA-like_dom_sf"/>
</dbReference>
<name>A0A0M2HW70_9MICO</name>
<dbReference type="EMBL" id="JYJB01000006">
    <property type="protein sequence ID" value="KJL48694.1"/>
    <property type="molecule type" value="Genomic_DNA"/>
</dbReference>
<proteinExistence type="inferred from homology"/>
<feature type="domain" description="Bacterial Ig-like" evidence="6">
    <location>
        <begin position="530"/>
        <end position="588"/>
    </location>
</feature>
<dbReference type="InterPro" id="IPR011081">
    <property type="entry name" value="Big_4"/>
</dbReference>
<dbReference type="AlphaFoldDB" id="A0A0M2HW70"/>
<dbReference type="Proteomes" id="UP000033900">
    <property type="component" value="Unassembled WGS sequence"/>
</dbReference>
<protein>
    <submittedName>
        <fullName evidence="7">Extracellular exo-alpha-(1-&gt;5)-L-arabinofuranosidase</fullName>
        <ecNumber evidence="7">3.2.1.55</ecNumber>
    </submittedName>
</protein>
<evidence type="ECO:0000256" key="4">
    <source>
        <dbReference type="ARBA" id="ARBA00023295"/>
    </source>
</evidence>
<evidence type="ECO:0000256" key="2">
    <source>
        <dbReference type="ARBA" id="ARBA00022729"/>
    </source>
</evidence>
<dbReference type="Gene3D" id="2.115.10.20">
    <property type="entry name" value="Glycosyl hydrolase domain, family 43"/>
    <property type="match status" value="1"/>
</dbReference>
<evidence type="ECO:0000256" key="1">
    <source>
        <dbReference type="ARBA" id="ARBA00009865"/>
    </source>
</evidence>
<dbReference type="Pfam" id="PF07532">
    <property type="entry name" value="Big_4"/>
    <property type="match status" value="1"/>
</dbReference>
<evidence type="ECO:0000256" key="5">
    <source>
        <dbReference type="SAM" id="SignalP"/>
    </source>
</evidence>
<keyword evidence="4 7" id="KW-0326">Glycosidase</keyword>
<dbReference type="InterPro" id="IPR006710">
    <property type="entry name" value="Glyco_hydro_43"/>
</dbReference>
<reference evidence="7 8" key="1">
    <citation type="submission" date="2015-02" db="EMBL/GenBank/DDBJ databases">
        <title>Draft genome sequences of ten Microbacterium spp. with emphasis on heavy metal contaminated environments.</title>
        <authorList>
            <person name="Corretto E."/>
        </authorList>
    </citation>
    <scope>NUCLEOTIDE SEQUENCE [LARGE SCALE GENOMIC DNA]</scope>
    <source>
        <strain evidence="7 8">SA35</strain>
    </source>
</reference>
<dbReference type="STRING" id="273678.RS84_00861"/>
<feature type="signal peptide" evidence="5">
    <location>
        <begin position="1"/>
        <end position="28"/>
    </location>
</feature>
<dbReference type="GO" id="GO:0046556">
    <property type="term" value="F:alpha-L-arabinofuranosidase activity"/>
    <property type="evidence" value="ECO:0007669"/>
    <property type="project" value="UniProtKB-EC"/>
</dbReference>
<evidence type="ECO:0000313" key="7">
    <source>
        <dbReference type="EMBL" id="KJL48694.1"/>
    </source>
</evidence>
<keyword evidence="8" id="KW-1185">Reference proteome</keyword>
<comment type="similarity">
    <text evidence="1">Belongs to the glycosyl hydrolase 43 family.</text>
</comment>
<gene>
    <name evidence="7" type="ORF">RS84_00861</name>
</gene>
<dbReference type="PANTHER" id="PTHR43817:SF1">
    <property type="entry name" value="HYDROLASE, FAMILY 43, PUTATIVE (AFU_ORTHOLOGUE AFUA_3G01660)-RELATED"/>
    <property type="match status" value="1"/>
</dbReference>
<dbReference type="Pfam" id="PF04616">
    <property type="entry name" value="Glyco_hydro_43"/>
    <property type="match status" value="1"/>
</dbReference>
<evidence type="ECO:0000256" key="3">
    <source>
        <dbReference type="ARBA" id="ARBA00022801"/>
    </source>
</evidence>
<dbReference type="Pfam" id="PF13385">
    <property type="entry name" value="Laminin_G_3"/>
    <property type="match status" value="1"/>
</dbReference>
<dbReference type="EC" id="3.2.1.55" evidence="7"/>
<keyword evidence="3 7" id="KW-0378">Hydrolase</keyword>
<dbReference type="SUPFAM" id="SSF75005">
    <property type="entry name" value="Arabinanase/levansucrase/invertase"/>
    <property type="match status" value="1"/>
</dbReference>
<dbReference type="GO" id="GO:0005975">
    <property type="term" value="P:carbohydrate metabolic process"/>
    <property type="evidence" value="ECO:0007669"/>
    <property type="project" value="InterPro"/>
</dbReference>
<evidence type="ECO:0000259" key="6">
    <source>
        <dbReference type="Pfam" id="PF07532"/>
    </source>
</evidence>
<sequence>MRSTTRLLGGIAAVALCAAFATPSPASAAPETPGLLADFGFEAAGATFDGGAALATTHGTATVVPGPTGNAARLGSAFWLDVKKKDGTPLLAGLDAVTISYDSKPDATGNTGWTVFAAENTAAQTFGNEHYLGYLDKTTGVTVERYDNGGSRNTAGNLSVTKSDTAWKHVDLVISGSDAQLFVNGQRMVVNTTGPKLTDILGASGGILQVGKANWGAGEYFAGLIDNLKIYDGALSPEELGVVPTASHPASALAIPAEITGDLPSSVLGKTVTWTASGAGADSIAADGAVTLPASGSVAVSLTAHIDGVETPVTADAEIVAVGGEISTSVKDVTVIAGVKSDPLAYDDDRRADALYVSARPAGAQAWEPLNRAQSILYVAWDGTQSAKPNAQMGSPALLRRADGSLAVAASQNNATDSIYVWDSADGATFTNQRAVKVATDGSIVTDPRIVFDAASAAYKVFWTDRLTGEGRVTRLADLTASAVPSEATAADVRAVGPQESSAFALAADEFATFYDHYVDLQNTGVEQPADVEVAAGAALSADDLPESVTLDYNDGSTKQLGVAWDEDALAAIDTSAPGEHRVTGVVQQTAQEMVSDARADPDLFFNEDDGYWYLTGSHYSIPSDAPDSALIDANAYRKIGLKRATTIDGLKDAPEQIVIDPDAGTPGLRAQYPNTFYGWGGYIWAQEFHKINGQWWIVAGMNKGYAPTGGWCDNTVLIPYTGDQASLEAGGLVDPANWGQPTVLEGAAFDVSYLERVENGHTQGYWIMPNGAKLWVAKAKMGPKGTVPLIDGSLTQIYSISQPWEYGKSAPTPSDTNEGNDQGIVEAPFMFEHGDYTYITYSGGTVDKYYDLGMLRAAKGANLTDPKSWTQVAFPVLTTNDTADGRIGGVGHAGTGHNSVAVDERGNLVLAYHARPYPEQHTGSAAGGLFDPDRNTWFKAVNVRASGLLDFSLSSEQEVAPANRTVTVTVRVAGPSVKTTVSPRCVAGRAALVVTVQNLGSSPVSASISTIAGSREIVSLAAGKSTSATFGTRTAAVSPGEVSVLPAGASTPVRTPYPAIVCG</sequence>
<dbReference type="PANTHER" id="PTHR43817">
    <property type="entry name" value="GLYCOSYL HYDROLASE"/>
    <property type="match status" value="1"/>
</dbReference>